<protein>
    <recommendedName>
        <fullName evidence="7">Secreted protein</fullName>
    </recommendedName>
</protein>
<proteinExistence type="predicted"/>
<sequence>MTIKKYLVLSLLVLVTCVHCYIIDDEEMQLRERSFVDVDNDAEDNNLQERLSHKHRAIAADDDMSRNDLLEYLFNRRTLERKRQTGVCGRDTNGQSIYCQPSSLLCVNVRTGATTRCSTCPATATPQNNPCGPWCGWYLYGYAPRGAPSCARPTSVASVYNQCTVCASYKCPCVATAGRK</sequence>
<dbReference type="AlphaFoldDB" id="A0A814G064"/>
<keyword evidence="1" id="KW-0732">Signal</keyword>
<evidence type="ECO:0000313" key="6">
    <source>
        <dbReference type="Proteomes" id="UP000663829"/>
    </source>
</evidence>
<dbReference type="Proteomes" id="UP000682733">
    <property type="component" value="Unassembled WGS sequence"/>
</dbReference>
<evidence type="ECO:0000256" key="1">
    <source>
        <dbReference type="SAM" id="SignalP"/>
    </source>
</evidence>
<evidence type="ECO:0008006" key="7">
    <source>
        <dbReference type="Google" id="ProtNLM"/>
    </source>
</evidence>
<dbReference type="Proteomes" id="UP000663829">
    <property type="component" value="Unassembled WGS sequence"/>
</dbReference>
<evidence type="ECO:0000313" key="5">
    <source>
        <dbReference type="EMBL" id="CAF4306969.1"/>
    </source>
</evidence>
<evidence type="ECO:0000313" key="2">
    <source>
        <dbReference type="EMBL" id="CAF0989599.1"/>
    </source>
</evidence>
<evidence type="ECO:0000313" key="4">
    <source>
        <dbReference type="EMBL" id="CAF3761714.1"/>
    </source>
</evidence>
<organism evidence="2 6">
    <name type="scientific">Didymodactylos carnosus</name>
    <dbReference type="NCBI Taxonomy" id="1234261"/>
    <lineage>
        <taxon>Eukaryota</taxon>
        <taxon>Metazoa</taxon>
        <taxon>Spiralia</taxon>
        <taxon>Gnathifera</taxon>
        <taxon>Rotifera</taxon>
        <taxon>Eurotatoria</taxon>
        <taxon>Bdelloidea</taxon>
        <taxon>Philodinida</taxon>
        <taxon>Philodinidae</taxon>
        <taxon>Didymodactylos</taxon>
    </lineage>
</organism>
<gene>
    <name evidence="2" type="ORF">GPM918_LOCUS13184</name>
    <name evidence="3" type="ORF">OVA965_LOCUS37742</name>
    <name evidence="4" type="ORF">SRO942_LOCUS13184</name>
    <name evidence="5" type="ORF">TMI583_LOCUS38855</name>
</gene>
<dbReference type="Proteomes" id="UP000681722">
    <property type="component" value="Unassembled WGS sequence"/>
</dbReference>
<dbReference type="EMBL" id="CAJNOK010036163">
    <property type="protein sequence ID" value="CAF1519942.1"/>
    <property type="molecule type" value="Genomic_DNA"/>
</dbReference>
<dbReference type="EMBL" id="CAJOBA010058298">
    <property type="protein sequence ID" value="CAF4306969.1"/>
    <property type="molecule type" value="Genomic_DNA"/>
</dbReference>
<accession>A0A814G064</accession>
<reference evidence="2" key="1">
    <citation type="submission" date="2021-02" db="EMBL/GenBank/DDBJ databases">
        <authorList>
            <person name="Nowell W R."/>
        </authorList>
    </citation>
    <scope>NUCLEOTIDE SEQUENCE</scope>
</reference>
<dbReference type="EMBL" id="CAJNOQ010002991">
    <property type="protein sequence ID" value="CAF0989599.1"/>
    <property type="molecule type" value="Genomic_DNA"/>
</dbReference>
<dbReference type="EMBL" id="CAJOBC010002991">
    <property type="protein sequence ID" value="CAF3761714.1"/>
    <property type="molecule type" value="Genomic_DNA"/>
</dbReference>
<keyword evidence="6" id="KW-1185">Reference proteome</keyword>
<dbReference type="Proteomes" id="UP000677228">
    <property type="component" value="Unassembled WGS sequence"/>
</dbReference>
<feature type="chain" id="PRO_5036224437" description="Secreted protein" evidence="1">
    <location>
        <begin position="21"/>
        <end position="180"/>
    </location>
</feature>
<evidence type="ECO:0000313" key="3">
    <source>
        <dbReference type="EMBL" id="CAF1519942.1"/>
    </source>
</evidence>
<comment type="caution">
    <text evidence="2">The sequence shown here is derived from an EMBL/GenBank/DDBJ whole genome shotgun (WGS) entry which is preliminary data.</text>
</comment>
<feature type="signal peptide" evidence="1">
    <location>
        <begin position="1"/>
        <end position="20"/>
    </location>
</feature>
<name>A0A814G064_9BILA</name>